<dbReference type="CDD" id="cd03215">
    <property type="entry name" value="ABC_Carb_Monos_II"/>
    <property type="match status" value="1"/>
</dbReference>
<dbReference type="EMBL" id="SMLB01000050">
    <property type="protein sequence ID" value="TDD65559.1"/>
    <property type="molecule type" value="Genomic_DNA"/>
</dbReference>
<keyword evidence="1" id="KW-0813">Transport</keyword>
<dbReference type="InterPro" id="IPR050107">
    <property type="entry name" value="ABC_carbohydrate_import_ATPase"/>
</dbReference>
<evidence type="ECO:0000313" key="11">
    <source>
        <dbReference type="Proteomes" id="UP000295217"/>
    </source>
</evidence>
<keyword evidence="8" id="KW-0472">Membrane</keyword>
<dbReference type="InterPro" id="IPR017871">
    <property type="entry name" value="ABC_transporter-like_CS"/>
</dbReference>
<feature type="domain" description="ABC transporter" evidence="9">
    <location>
        <begin position="261"/>
        <end position="502"/>
    </location>
</feature>
<keyword evidence="4" id="KW-0677">Repeat</keyword>
<dbReference type="SMART" id="SM00382">
    <property type="entry name" value="AAA"/>
    <property type="match status" value="2"/>
</dbReference>
<name>A0A4R5A4H4_9ACTN</name>
<dbReference type="AlphaFoldDB" id="A0A4R5A4H4"/>
<dbReference type="PANTHER" id="PTHR43790">
    <property type="entry name" value="CARBOHYDRATE TRANSPORT ATP-BINDING PROTEIN MG119-RELATED"/>
    <property type="match status" value="1"/>
</dbReference>
<evidence type="ECO:0000256" key="4">
    <source>
        <dbReference type="ARBA" id="ARBA00022737"/>
    </source>
</evidence>
<evidence type="ECO:0000256" key="6">
    <source>
        <dbReference type="ARBA" id="ARBA00022840"/>
    </source>
</evidence>
<gene>
    <name evidence="10" type="ORF">E1262_24955</name>
</gene>
<keyword evidence="6 10" id="KW-0067">ATP-binding</keyword>
<evidence type="ECO:0000256" key="1">
    <source>
        <dbReference type="ARBA" id="ARBA00022448"/>
    </source>
</evidence>
<evidence type="ECO:0000313" key="10">
    <source>
        <dbReference type="EMBL" id="TDD65559.1"/>
    </source>
</evidence>
<organism evidence="10 11">
    <name type="scientific">Jiangella aurantiaca</name>
    <dbReference type="NCBI Taxonomy" id="2530373"/>
    <lineage>
        <taxon>Bacteria</taxon>
        <taxon>Bacillati</taxon>
        <taxon>Actinomycetota</taxon>
        <taxon>Actinomycetes</taxon>
        <taxon>Jiangellales</taxon>
        <taxon>Jiangellaceae</taxon>
        <taxon>Jiangella</taxon>
    </lineage>
</organism>
<reference evidence="10 11" key="1">
    <citation type="submission" date="2019-02" db="EMBL/GenBank/DDBJ databases">
        <title>Draft genome sequences of novel Actinobacteria.</title>
        <authorList>
            <person name="Sahin N."/>
            <person name="Ay H."/>
            <person name="Saygin H."/>
        </authorList>
    </citation>
    <scope>NUCLEOTIDE SEQUENCE [LARGE SCALE GENOMIC DNA]</scope>
    <source>
        <strain evidence="10 11">8K307</strain>
    </source>
</reference>
<evidence type="ECO:0000256" key="7">
    <source>
        <dbReference type="ARBA" id="ARBA00022967"/>
    </source>
</evidence>
<dbReference type="InterPro" id="IPR003439">
    <property type="entry name" value="ABC_transporter-like_ATP-bd"/>
</dbReference>
<sequence>MHQVIGGRLLQLHGVSKAYPGVQALAGVDFDAGAGEVHALLGENGAGKSTLMKIVAGSVIPDEGELVLGGEPLPTGSPAACRQRGIGAVYQDLSLVPSMSVGENVLVGRWQRNRGLINVRRTERDAQPFLERIGLKVSPATLVRELGVAERQLVEIAKALSARVRVLLLDEPTSALSDPESRRLFSVIRDLVADGVAVIYVSHRLPEILEIADRITVLRDGMRVGEIPAATATEQQLAHMMVGHEIGEAMAVGQSSAEAVTNGHALVARGLGRPPRLKPVDLTIRAGEIVTVFGLVGAGRTRLARTLFGIEPPTTGELELFGQRIHIRGPADAIRAGVGYVGEDRSVGLVPTMTVSENITLASMNRTSHGPLLGIEAERALAERYVKELNIRTPSVHRRVVTLSGGNQQKVLLARWLCAGARLLILDDPVRGVDVGAKEEVFRLVRDLAAEGVAILYLTSEIREARMLGHRVVVMAGGSIVDDLLPPASEDRIMTAAGGAHV</sequence>
<keyword evidence="11" id="KW-1185">Reference proteome</keyword>
<dbReference type="PROSITE" id="PS00211">
    <property type="entry name" value="ABC_TRANSPORTER_1"/>
    <property type="match status" value="1"/>
</dbReference>
<evidence type="ECO:0000256" key="5">
    <source>
        <dbReference type="ARBA" id="ARBA00022741"/>
    </source>
</evidence>
<dbReference type="InterPro" id="IPR027417">
    <property type="entry name" value="P-loop_NTPase"/>
</dbReference>
<keyword evidence="3" id="KW-0762">Sugar transport</keyword>
<comment type="caution">
    <text evidence="10">The sequence shown here is derived from an EMBL/GenBank/DDBJ whole genome shotgun (WGS) entry which is preliminary data.</text>
</comment>
<dbReference type="PANTHER" id="PTHR43790:SF3">
    <property type="entry name" value="D-ALLOSE IMPORT ATP-BINDING PROTEIN ALSA-RELATED"/>
    <property type="match status" value="1"/>
</dbReference>
<evidence type="ECO:0000256" key="8">
    <source>
        <dbReference type="ARBA" id="ARBA00023136"/>
    </source>
</evidence>
<accession>A0A4R5A4H4</accession>
<feature type="domain" description="ABC transporter" evidence="9">
    <location>
        <begin position="10"/>
        <end position="245"/>
    </location>
</feature>
<protein>
    <submittedName>
        <fullName evidence="10">Sugar ABC transporter ATP-binding protein</fullName>
    </submittedName>
</protein>
<dbReference type="OrthoDB" id="39350at2"/>
<keyword evidence="5" id="KW-0547">Nucleotide-binding</keyword>
<proteinExistence type="predicted"/>
<evidence type="ECO:0000256" key="3">
    <source>
        <dbReference type="ARBA" id="ARBA00022597"/>
    </source>
</evidence>
<dbReference type="CDD" id="cd03216">
    <property type="entry name" value="ABC_Carb_Monos_I"/>
    <property type="match status" value="1"/>
</dbReference>
<dbReference type="GO" id="GO:0016887">
    <property type="term" value="F:ATP hydrolysis activity"/>
    <property type="evidence" value="ECO:0007669"/>
    <property type="project" value="InterPro"/>
</dbReference>
<dbReference type="SUPFAM" id="SSF52540">
    <property type="entry name" value="P-loop containing nucleoside triphosphate hydrolases"/>
    <property type="match status" value="2"/>
</dbReference>
<dbReference type="InterPro" id="IPR003593">
    <property type="entry name" value="AAA+_ATPase"/>
</dbReference>
<dbReference type="PROSITE" id="PS50893">
    <property type="entry name" value="ABC_TRANSPORTER_2"/>
    <property type="match status" value="2"/>
</dbReference>
<evidence type="ECO:0000256" key="2">
    <source>
        <dbReference type="ARBA" id="ARBA00022475"/>
    </source>
</evidence>
<dbReference type="Pfam" id="PF00005">
    <property type="entry name" value="ABC_tran"/>
    <property type="match status" value="2"/>
</dbReference>
<evidence type="ECO:0000259" key="9">
    <source>
        <dbReference type="PROSITE" id="PS50893"/>
    </source>
</evidence>
<dbReference type="Proteomes" id="UP000295217">
    <property type="component" value="Unassembled WGS sequence"/>
</dbReference>
<dbReference type="GO" id="GO:0005524">
    <property type="term" value="F:ATP binding"/>
    <property type="evidence" value="ECO:0007669"/>
    <property type="project" value="UniProtKB-KW"/>
</dbReference>
<keyword evidence="2" id="KW-1003">Cell membrane</keyword>
<keyword evidence="7" id="KW-1278">Translocase</keyword>
<dbReference type="Gene3D" id="3.40.50.300">
    <property type="entry name" value="P-loop containing nucleotide triphosphate hydrolases"/>
    <property type="match status" value="2"/>
</dbReference>